<feature type="transmembrane region" description="Helical" evidence="6">
    <location>
        <begin position="138"/>
        <end position="158"/>
    </location>
</feature>
<comment type="caution">
    <text evidence="8">The sequence shown here is derived from an EMBL/GenBank/DDBJ whole genome shotgun (WGS) entry which is preliminary data.</text>
</comment>
<dbReference type="GO" id="GO:0005886">
    <property type="term" value="C:plasma membrane"/>
    <property type="evidence" value="ECO:0007669"/>
    <property type="project" value="TreeGrafter"/>
</dbReference>
<evidence type="ECO:0000256" key="3">
    <source>
        <dbReference type="ARBA" id="ARBA00022692"/>
    </source>
</evidence>
<proteinExistence type="predicted"/>
<organism evidence="8 9">
    <name type="scientific">Bacillus zhangzhouensis</name>
    <dbReference type="NCBI Taxonomy" id="1178540"/>
    <lineage>
        <taxon>Bacteria</taxon>
        <taxon>Bacillati</taxon>
        <taxon>Bacillota</taxon>
        <taxon>Bacilli</taxon>
        <taxon>Bacillales</taxon>
        <taxon>Bacillaceae</taxon>
        <taxon>Bacillus</taxon>
    </lineage>
</organism>
<dbReference type="eggNOG" id="COG2851">
    <property type="taxonomic scope" value="Bacteria"/>
</dbReference>
<evidence type="ECO:0000256" key="5">
    <source>
        <dbReference type="ARBA" id="ARBA00023136"/>
    </source>
</evidence>
<keyword evidence="4 6" id="KW-1133">Transmembrane helix</keyword>
<dbReference type="Proteomes" id="UP000028091">
    <property type="component" value="Unassembled WGS sequence"/>
</dbReference>
<keyword evidence="5 6" id="KW-0472">Membrane</keyword>
<accession>A0A081L8V5</accession>
<keyword evidence="2" id="KW-0813">Transport</keyword>
<evidence type="ECO:0000313" key="8">
    <source>
        <dbReference type="EMBL" id="KEP25681.1"/>
    </source>
</evidence>
<evidence type="ECO:0000256" key="2">
    <source>
        <dbReference type="ARBA" id="ARBA00022448"/>
    </source>
</evidence>
<dbReference type="InterPro" id="IPR014738">
    <property type="entry name" value="Citrate_transporter"/>
</dbReference>
<dbReference type="EMBL" id="JOTP01000018">
    <property type="protein sequence ID" value="KEP25681.1"/>
    <property type="molecule type" value="Genomic_DNA"/>
</dbReference>
<dbReference type="NCBIfam" id="TIGR00784">
    <property type="entry name" value="citMHS"/>
    <property type="match status" value="1"/>
</dbReference>
<feature type="transmembrane region" description="Helical" evidence="6">
    <location>
        <begin position="178"/>
        <end position="197"/>
    </location>
</feature>
<dbReference type="PANTHER" id="PTHR30354">
    <property type="entry name" value="GNT FAMILY GLUCONATE TRANSPORTER"/>
    <property type="match status" value="1"/>
</dbReference>
<keyword evidence="9" id="KW-1185">Reference proteome</keyword>
<dbReference type="GO" id="GO:0015128">
    <property type="term" value="F:gluconate transmembrane transporter activity"/>
    <property type="evidence" value="ECO:0007669"/>
    <property type="project" value="InterPro"/>
</dbReference>
<dbReference type="AlphaFoldDB" id="A0A081L8V5"/>
<protein>
    <submittedName>
        <fullName evidence="8">Citrate transporter</fullName>
    </submittedName>
</protein>
<dbReference type="InterPro" id="IPR004680">
    <property type="entry name" value="Cit_transptr-like_dom"/>
</dbReference>
<evidence type="ECO:0000256" key="1">
    <source>
        <dbReference type="ARBA" id="ARBA00004141"/>
    </source>
</evidence>
<dbReference type="RefSeq" id="WP_034323372.1">
    <property type="nucleotide sequence ID" value="NZ_JOTP01000018.1"/>
</dbReference>
<feature type="transmembrane region" description="Helical" evidence="6">
    <location>
        <begin position="30"/>
        <end position="50"/>
    </location>
</feature>
<comment type="subcellular location">
    <subcellularLocation>
        <location evidence="1">Membrane</location>
        <topology evidence="1">Multi-pass membrane protein</topology>
    </subcellularLocation>
</comment>
<keyword evidence="3 6" id="KW-0812">Transmembrane</keyword>
<feature type="transmembrane region" description="Helical" evidence="6">
    <location>
        <begin position="329"/>
        <end position="351"/>
    </location>
</feature>
<evidence type="ECO:0000256" key="4">
    <source>
        <dbReference type="ARBA" id="ARBA00022989"/>
    </source>
</evidence>
<dbReference type="OrthoDB" id="5329450at2"/>
<feature type="transmembrane region" description="Helical" evidence="6">
    <location>
        <begin position="95"/>
        <end position="126"/>
    </location>
</feature>
<feature type="transmembrane region" description="Helical" evidence="6">
    <location>
        <begin position="422"/>
        <end position="441"/>
    </location>
</feature>
<evidence type="ECO:0000256" key="6">
    <source>
        <dbReference type="SAM" id="Phobius"/>
    </source>
</evidence>
<dbReference type="GO" id="GO:0015137">
    <property type="term" value="F:citrate transmembrane transporter activity"/>
    <property type="evidence" value="ECO:0007669"/>
    <property type="project" value="InterPro"/>
</dbReference>
<feature type="transmembrane region" description="Helical" evidence="6">
    <location>
        <begin position="298"/>
        <end position="317"/>
    </location>
</feature>
<dbReference type="PANTHER" id="PTHR30354:SF26">
    <property type="entry name" value="TRANSPORTER, PUTATIVE-RELATED"/>
    <property type="match status" value="1"/>
</dbReference>
<gene>
    <name evidence="8" type="ORF">BA70_06255</name>
</gene>
<dbReference type="Pfam" id="PF03600">
    <property type="entry name" value="CitMHS"/>
    <property type="match status" value="1"/>
</dbReference>
<dbReference type="InterPro" id="IPR003474">
    <property type="entry name" value="Glcn_transporter"/>
</dbReference>
<name>A0A081L8V5_9BACI</name>
<reference evidence="8 9" key="1">
    <citation type="submission" date="2012-09" db="EMBL/GenBank/DDBJ databases">
        <title>Genome Sequence of Bacillus sp. DW5-4.</title>
        <authorList>
            <person name="Lai Q."/>
            <person name="Liu Y."/>
            <person name="Shao Z."/>
        </authorList>
    </citation>
    <scope>NUCLEOTIDE SEQUENCE [LARGE SCALE GENOMIC DNA]</scope>
    <source>
        <strain evidence="8 9">DW5-4</strain>
    </source>
</reference>
<sequence>MLTIVGLLIILTIVVLLIWGKASPIVAMVMVPLIGALIAGFGINDIQTFFEEGIIKVLPVATMFIFAILFFGILQDTGFFEPVIKALIKLTKGNVVTVAMGTALIGVIAHLDGAGATTFLLTVPALLPLYKKLHMSPYLLLLLIGTSAGLTNMIPWAGPTGRAASVLNMDPSELWVPLIPIQLIGVVLVLGMAFILGKREEKRIRVKIAANEVAAVQLEGADWDRAIQSISETGDASLKRYHLIWVNLILFLAVVVLLVLNVIPASYMFMIGLSLALLVNYPNVNLQMERIKAHAPSALMMAAVIFSAGSFLGILEGTGMLKAIAVDSIHILPAFLLPFLHIIVGMLGVPLDMLTSTDAYYYALLPIVESITSEVGVPGTSAAYAMMIGNIIGTFVSPLAPAVWLAVGLAGVDMGKHIRYSFFWMWGFSIILLFIAMLIGII</sequence>
<feature type="transmembrane region" description="Helical" evidence="6">
    <location>
        <begin position="382"/>
        <end position="410"/>
    </location>
</feature>
<feature type="transmembrane region" description="Helical" evidence="6">
    <location>
        <begin position="248"/>
        <end position="278"/>
    </location>
</feature>
<feature type="transmembrane region" description="Helical" evidence="6">
    <location>
        <begin position="57"/>
        <end position="75"/>
    </location>
</feature>
<feature type="domain" description="Citrate transporter-like" evidence="7">
    <location>
        <begin position="14"/>
        <end position="389"/>
    </location>
</feature>
<evidence type="ECO:0000313" key="9">
    <source>
        <dbReference type="Proteomes" id="UP000028091"/>
    </source>
</evidence>
<evidence type="ECO:0000259" key="7">
    <source>
        <dbReference type="Pfam" id="PF03600"/>
    </source>
</evidence>